<dbReference type="AlphaFoldDB" id="A0A9D1FJU9"/>
<keyword evidence="1" id="KW-0175">Coiled coil</keyword>
<evidence type="ECO:0000313" key="2">
    <source>
        <dbReference type="EMBL" id="HIS75146.1"/>
    </source>
</evidence>
<evidence type="ECO:0000313" key="3">
    <source>
        <dbReference type="Proteomes" id="UP000886865"/>
    </source>
</evidence>
<protein>
    <submittedName>
        <fullName evidence="2">Uncharacterized protein</fullName>
    </submittedName>
</protein>
<comment type="caution">
    <text evidence="2">The sequence shown here is derived from an EMBL/GenBank/DDBJ whole genome shotgun (WGS) entry which is preliminary data.</text>
</comment>
<organism evidence="2 3">
    <name type="scientific">Candidatus Galligastranaerophilus intestinavium</name>
    <dbReference type="NCBI Taxonomy" id="2840836"/>
    <lineage>
        <taxon>Bacteria</taxon>
        <taxon>Candidatus Galligastranaerophilus</taxon>
    </lineage>
</organism>
<name>A0A9D1FJU9_9BACT</name>
<dbReference type="EMBL" id="DVJQ01000076">
    <property type="protein sequence ID" value="HIS75146.1"/>
    <property type="molecule type" value="Genomic_DNA"/>
</dbReference>
<accession>A0A9D1FJU9</accession>
<sequence length="161" mass="18391">MGWVTISLRKMALKQRVSNLQYRLLQISQERQTIANQSQYTQRYLNAMKNQQYSSINTSYTEALKEAQQSASSLDPTSSEWSAYQTSLDQMSLAQMQQQMSVDSIFQGYEDALMGDVNRRDQQLEAEQTQIETQLQAAQAELESLDEAMEQSIQDSAIKLS</sequence>
<proteinExistence type="predicted"/>
<gene>
    <name evidence="2" type="ORF">IAA86_09040</name>
</gene>
<evidence type="ECO:0000256" key="1">
    <source>
        <dbReference type="SAM" id="Coils"/>
    </source>
</evidence>
<reference evidence="2" key="1">
    <citation type="submission" date="2020-10" db="EMBL/GenBank/DDBJ databases">
        <authorList>
            <person name="Gilroy R."/>
        </authorList>
    </citation>
    <scope>NUCLEOTIDE SEQUENCE</scope>
    <source>
        <strain evidence="2">CHK152-2871</strain>
    </source>
</reference>
<dbReference type="Proteomes" id="UP000886865">
    <property type="component" value="Unassembled WGS sequence"/>
</dbReference>
<feature type="coiled-coil region" evidence="1">
    <location>
        <begin position="121"/>
        <end position="155"/>
    </location>
</feature>
<reference evidence="2" key="2">
    <citation type="journal article" date="2021" name="PeerJ">
        <title>Extensive microbial diversity within the chicken gut microbiome revealed by metagenomics and culture.</title>
        <authorList>
            <person name="Gilroy R."/>
            <person name="Ravi A."/>
            <person name="Getino M."/>
            <person name="Pursley I."/>
            <person name="Horton D.L."/>
            <person name="Alikhan N.F."/>
            <person name="Baker D."/>
            <person name="Gharbi K."/>
            <person name="Hall N."/>
            <person name="Watson M."/>
            <person name="Adriaenssens E.M."/>
            <person name="Foster-Nyarko E."/>
            <person name="Jarju S."/>
            <person name="Secka A."/>
            <person name="Antonio M."/>
            <person name="Oren A."/>
            <person name="Chaudhuri R.R."/>
            <person name="La Ragione R."/>
            <person name="Hildebrand F."/>
            <person name="Pallen M.J."/>
        </authorList>
    </citation>
    <scope>NUCLEOTIDE SEQUENCE</scope>
    <source>
        <strain evidence="2">CHK152-2871</strain>
    </source>
</reference>